<reference evidence="2 3" key="1">
    <citation type="submission" date="2018-08" db="EMBL/GenBank/DDBJ databases">
        <title>A genome reference for cultivated species of the human gut microbiota.</title>
        <authorList>
            <person name="Zou Y."/>
            <person name="Xue W."/>
            <person name="Luo G."/>
        </authorList>
    </citation>
    <scope>NUCLEOTIDE SEQUENCE [LARGE SCALE GENOMIC DNA]</scope>
    <source>
        <strain evidence="2 3">OF03-3</strain>
    </source>
</reference>
<protein>
    <submittedName>
        <fullName evidence="2">Uncharacterized protein</fullName>
    </submittedName>
</protein>
<evidence type="ECO:0000313" key="3">
    <source>
        <dbReference type="Proteomes" id="UP000285604"/>
    </source>
</evidence>
<name>A0AA92ULL2_9BACT</name>
<dbReference type="Proteomes" id="UP000285604">
    <property type="component" value="Unassembled WGS sequence"/>
</dbReference>
<proteinExistence type="predicted"/>
<comment type="caution">
    <text evidence="2">The sequence shown here is derived from an EMBL/GenBank/DDBJ whole genome shotgun (WGS) entry which is preliminary data.</text>
</comment>
<evidence type="ECO:0000256" key="1">
    <source>
        <dbReference type="SAM" id="SignalP"/>
    </source>
</evidence>
<dbReference type="AlphaFoldDB" id="A0AA92ULL2"/>
<feature type="signal peptide" evidence="1">
    <location>
        <begin position="1"/>
        <end position="19"/>
    </location>
</feature>
<keyword evidence="1" id="KW-0732">Signal</keyword>
<accession>A0AA92ULL2</accession>
<organism evidence="2 3">
    <name type="scientific">Segatella copri</name>
    <dbReference type="NCBI Taxonomy" id="165179"/>
    <lineage>
        <taxon>Bacteria</taxon>
        <taxon>Pseudomonadati</taxon>
        <taxon>Bacteroidota</taxon>
        <taxon>Bacteroidia</taxon>
        <taxon>Bacteroidales</taxon>
        <taxon>Prevotellaceae</taxon>
        <taxon>Segatella</taxon>
    </lineage>
</organism>
<feature type="chain" id="PRO_5041693917" evidence="1">
    <location>
        <begin position="20"/>
        <end position="224"/>
    </location>
</feature>
<evidence type="ECO:0000313" key="2">
    <source>
        <dbReference type="EMBL" id="RGX89595.1"/>
    </source>
</evidence>
<gene>
    <name evidence="2" type="ORF">DXA63_15000</name>
</gene>
<sequence length="224" mass="26369">MKRIILMMIAMMISFSSFAQNKDVTKFLGIPVDGTKTEMKQKLIAKGFVPKKMRDLEWLEGEFNGTDVQAFIVTNNNKVWRIMLADKNRVDEAQIKIRFNILVSQFENNKRYIPLDKYTLSDEEDISYEMTVHNKIYAAYYSQNPDFENIDTKVQIAIKEKYSAEELKNPSETIKKDIADITDKITFDEFSMKPVWFRIVSYNGEYYISMYYDNEYNHANGEDL</sequence>
<dbReference type="EMBL" id="QSCI01000114">
    <property type="protein sequence ID" value="RGX89595.1"/>
    <property type="molecule type" value="Genomic_DNA"/>
</dbReference>